<feature type="non-terminal residue" evidence="1">
    <location>
        <position position="1"/>
    </location>
</feature>
<accession>A0ACB6QZT6</accession>
<dbReference type="Proteomes" id="UP000799755">
    <property type="component" value="Unassembled WGS sequence"/>
</dbReference>
<name>A0ACB6QZT6_9PLEO</name>
<organism evidence="1 2">
    <name type="scientific">Lindgomyces ingoldianus</name>
    <dbReference type="NCBI Taxonomy" id="673940"/>
    <lineage>
        <taxon>Eukaryota</taxon>
        <taxon>Fungi</taxon>
        <taxon>Dikarya</taxon>
        <taxon>Ascomycota</taxon>
        <taxon>Pezizomycotina</taxon>
        <taxon>Dothideomycetes</taxon>
        <taxon>Pleosporomycetidae</taxon>
        <taxon>Pleosporales</taxon>
        <taxon>Lindgomycetaceae</taxon>
        <taxon>Lindgomyces</taxon>
    </lineage>
</organism>
<gene>
    <name evidence="1" type="ORF">BDR25DRAFT_196547</name>
</gene>
<keyword evidence="2" id="KW-1185">Reference proteome</keyword>
<comment type="caution">
    <text evidence="1">The sequence shown here is derived from an EMBL/GenBank/DDBJ whole genome shotgun (WGS) entry which is preliminary data.</text>
</comment>
<reference evidence="1" key="1">
    <citation type="journal article" date="2020" name="Stud. Mycol.">
        <title>101 Dothideomycetes genomes: a test case for predicting lifestyles and emergence of pathogens.</title>
        <authorList>
            <person name="Haridas S."/>
            <person name="Albert R."/>
            <person name="Binder M."/>
            <person name="Bloem J."/>
            <person name="Labutti K."/>
            <person name="Salamov A."/>
            <person name="Andreopoulos B."/>
            <person name="Baker S."/>
            <person name="Barry K."/>
            <person name="Bills G."/>
            <person name="Bluhm B."/>
            <person name="Cannon C."/>
            <person name="Castanera R."/>
            <person name="Culley D."/>
            <person name="Daum C."/>
            <person name="Ezra D."/>
            <person name="Gonzalez J."/>
            <person name="Henrissat B."/>
            <person name="Kuo A."/>
            <person name="Liang C."/>
            <person name="Lipzen A."/>
            <person name="Lutzoni F."/>
            <person name="Magnuson J."/>
            <person name="Mondo S."/>
            <person name="Nolan M."/>
            <person name="Ohm R."/>
            <person name="Pangilinan J."/>
            <person name="Park H.-J."/>
            <person name="Ramirez L."/>
            <person name="Alfaro M."/>
            <person name="Sun H."/>
            <person name="Tritt A."/>
            <person name="Yoshinaga Y."/>
            <person name="Zwiers L.-H."/>
            <person name="Turgeon B."/>
            <person name="Goodwin S."/>
            <person name="Spatafora J."/>
            <person name="Crous P."/>
            <person name="Grigoriev I."/>
        </authorList>
    </citation>
    <scope>NUCLEOTIDE SEQUENCE</scope>
    <source>
        <strain evidence="1">ATCC 200398</strain>
    </source>
</reference>
<evidence type="ECO:0000313" key="2">
    <source>
        <dbReference type="Proteomes" id="UP000799755"/>
    </source>
</evidence>
<protein>
    <submittedName>
        <fullName evidence="1">Uncharacterized protein</fullName>
    </submittedName>
</protein>
<evidence type="ECO:0000313" key="1">
    <source>
        <dbReference type="EMBL" id="KAF2471777.1"/>
    </source>
</evidence>
<sequence length="53" mass="5590">CLRILESHNDSANSGAFSYDSGRLASVSLDRTVKICNTSSGDCLQTLEVGNAL</sequence>
<feature type="non-terminal residue" evidence="1">
    <location>
        <position position="53"/>
    </location>
</feature>
<dbReference type="EMBL" id="MU003504">
    <property type="protein sequence ID" value="KAF2471777.1"/>
    <property type="molecule type" value="Genomic_DNA"/>
</dbReference>
<proteinExistence type="predicted"/>